<dbReference type="eggNOG" id="COG1371">
    <property type="taxonomic scope" value="Bacteria"/>
</dbReference>
<proteinExistence type="inferred from homology"/>
<dbReference type="InterPro" id="IPR036820">
    <property type="entry name" value="Archease_dom_sf"/>
</dbReference>
<evidence type="ECO:0000256" key="4">
    <source>
        <dbReference type="ARBA" id="ARBA00022837"/>
    </source>
</evidence>
<dbReference type="KEGG" id="atm:ANT_11360"/>
<comment type="similarity">
    <text evidence="1">Belongs to the archease family.</text>
</comment>
<dbReference type="HOGENOM" id="CLU_111362_3_1_0"/>
<dbReference type="PANTHER" id="PTHR12682">
    <property type="entry name" value="ARCHEASE"/>
    <property type="match status" value="1"/>
</dbReference>
<dbReference type="GO" id="GO:0046872">
    <property type="term" value="F:metal ion binding"/>
    <property type="evidence" value="ECO:0007669"/>
    <property type="project" value="UniProtKB-KW"/>
</dbReference>
<dbReference type="InterPro" id="IPR002804">
    <property type="entry name" value="Archease"/>
</dbReference>
<dbReference type="STRING" id="926569.ANT_11360"/>
<dbReference type="InterPro" id="IPR023572">
    <property type="entry name" value="Archease_dom"/>
</dbReference>
<keyword evidence="2" id="KW-0819">tRNA processing</keyword>
<dbReference type="RefSeq" id="WP_013559558.1">
    <property type="nucleotide sequence ID" value="NC_014960.1"/>
</dbReference>
<dbReference type="AlphaFoldDB" id="E8N406"/>
<evidence type="ECO:0000313" key="6">
    <source>
        <dbReference type="EMBL" id="BAJ63170.1"/>
    </source>
</evidence>
<dbReference type="SUPFAM" id="SSF69819">
    <property type="entry name" value="MTH1598-like"/>
    <property type="match status" value="1"/>
</dbReference>
<evidence type="ECO:0000313" key="7">
    <source>
        <dbReference type="Proteomes" id="UP000008922"/>
    </source>
</evidence>
<evidence type="ECO:0000256" key="2">
    <source>
        <dbReference type="ARBA" id="ARBA00022694"/>
    </source>
</evidence>
<evidence type="ECO:0000256" key="1">
    <source>
        <dbReference type="ARBA" id="ARBA00007963"/>
    </source>
</evidence>
<gene>
    <name evidence="6" type="ordered locus">ANT_11360</name>
</gene>
<accession>E8N406</accession>
<name>E8N406_ANATU</name>
<sequence length="139" mass="15454">MASEPKTLMGFEEIEHTADWSLRVWAPDLPTFFKQAATGMLHLMGVESLDVPAVLSDLTVEGDDPEALLVAFLTEILFLLEKSKVPRSFHLKFEGTKLKAQLECVPLKSLAKEIKAVTFHNLSIQKQNGVLEATITFDV</sequence>
<dbReference type="EMBL" id="AP012029">
    <property type="protein sequence ID" value="BAJ63170.1"/>
    <property type="molecule type" value="Genomic_DNA"/>
</dbReference>
<dbReference type="Gene3D" id="3.55.10.10">
    <property type="entry name" value="Archease domain"/>
    <property type="match status" value="1"/>
</dbReference>
<dbReference type="Pfam" id="PF01951">
    <property type="entry name" value="Archease"/>
    <property type="match status" value="1"/>
</dbReference>
<evidence type="ECO:0000256" key="3">
    <source>
        <dbReference type="ARBA" id="ARBA00022723"/>
    </source>
</evidence>
<keyword evidence="7" id="KW-1185">Reference proteome</keyword>
<dbReference type="Proteomes" id="UP000008922">
    <property type="component" value="Chromosome"/>
</dbReference>
<reference evidence="6 7" key="1">
    <citation type="submission" date="2010-12" db="EMBL/GenBank/DDBJ databases">
        <title>Whole genome sequence of Anaerolinea thermophila UNI-1.</title>
        <authorList>
            <person name="Narita-Yamada S."/>
            <person name="Kishi E."/>
            <person name="Watanabe Y."/>
            <person name="Takasaki K."/>
            <person name="Ankai A."/>
            <person name="Oguchi A."/>
            <person name="Fukui S."/>
            <person name="Takahashi M."/>
            <person name="Yashiro I."/>
            <person name="Hosoyama A."/>
            <person name="Sekiguchi Y."/>
            <person name="Hanada S."/>
            <person name="Fujita N."/>
        </authorList>
    </citation>
    <scope>NUCLEOTIDE SEQUENCE [LARGE SCALE GENOMIC DNA]</scope>
    <source>
        <strain evidence="7">DSM 14523 / JCM 11388 / NBRC 100420 / UNI-1</strain>
    </source>
</reference>
<dbReference type="PANTHER" id="PTHR12682:SF11">
    <property type="entry name" value="PROTEIN ARCHEASE"/>
    <property type="match status" value="1"/>
</dbReference>
<protein>
    <recommendedName>
        <fullName evidence="5">Archease domain-containing protein</fullName>
    </recommendedName>
</protein>
<organism evidence="6 7">
    <name type="scientific">Anaerolinea thermophila (strain DSM 14523 / JCM 11388 / NBRC 100420 / UNI-1)</name>
    <dbReference type="NCBI Taxonomy" id="926569"/>
    <lineage>
        <taxon>Bacteria</taxon>
        <taxon>Bacillati</taxon>
        <taxon>Chloroflexota</taxon>
        <taxon>Anaerolineae</taxon>
        <taxon>Anaerolineales</taxon>
        <taxon>Anaerolineaceae</taxon>
        <taxon>Anaerolinea</taxon>
    </lineage>
</organism>
<keyword evidence="4" id="KW-0106">Calcium</keyword>
<keyword evidence="3" id="KW-0479">Metal-binding</keyword>
<feature type="domain" description="Archease" evidence="5">
    <location>
        <begin position="11"/>
        <end position="139"/>
    </location>
</feature>
<dbReference type="GO" id="GO:0008033">
    <property type="term" value="P:tRNA processing"/>
    <property type="evidence" value="ECO:0007669"/>
    <property type="project" value="UniProtKB-KW"/>
</dbReference>
<evidence type="ECO:0000259" key="5">
    <source>
        <dbReference type="Pfam" id="PF01951"/>
    </source>
</evidence>
<dbReference type="InParanoid" id="E8N406"/>